<protein>
    <submittedName>
        <fullName evidence="1">Uncharacterized protein</fullName>
    </submittedName>
</protein>
<dbReference type="AlphaFoldDB" id="A0A454CT78"/>
<evidence type="ECO:0000313" key="1">
    <source>
        <dbReference type="EMBL" id="EKM29602.1"/>
    </source>
</evidence>
<gene>
    <name evidence="1" type="ORF">VCHENC02_4597</name>
</gene>
<evidence type="ECO:0000313" key="2">
    <source>
        <dbReference type="Proteomes" id="UP000008367"/>
    </source>
</evidence>
<name>A0A454CT78_VIBHA</name>
<proteinExistence type="predicted"/>
<reference evidence="1 2" key="1">
    <citation type="submission" date="2012-10" db="EMBL/GenBank/DDBJ databases">
        <title>Genome sequence of Vibrio Cholerae HENC-02.</title>
        <authorList>
            <person name="Eppinger M."/>
            <person name="Hasan N.A."/>
            <person name="Sengamalay N."/>
            <person name="Hine E."/>
            <person name="Su Q."/>
            <person name="Daugherty S.C."/>
            <person name="Young S."/>
            <person name="Sadzewicz L."/>
            <person name="Tallon L."/>
            <person name="Cebula T.A."/>
            <person name="Ravel J."/>
            <person name="Colwell R.R."/>
        </authorList>
    </citation>
    <scope>NUCLEOTIDE SEQUENCE [LARGE SCALE GENOMIC DNA]</scope>
    <source>
        <strain evidence="1 2">HENC-02</strain>
    </source>
</reference>
<dbReference type="Proteomes" id="UP000008367">
    <property type="component" value="Unassembled WGS sequence"/>
</dbReference>
<organism evidence="1 2">
    <name type="scientific">Vibrio harveyi</name>
    <name type="common">Beneckea harveyi</name>
    <dbReference type="NCBI Taxonomy" id="669"/>
    <lineage>
        <taxon>Bacteria</taxon>
        <taxon>Pseudomonadati</taxon>
        <taxon>Pseudomonadota</taxon>
        <taxon>Gammaproteobacteria</taxon>
        <taxon>Vibrionales</taxon>
        <taxon>Vibrionaceae</taxon>
        <taxon>Vibrio</taxon>
    </lineage>
</organism>
<accession>A0A454CT78</accession>
<dbReference type="EMBL" id="AJSR01002018">
    <property type="protein sequence ID" value="EKM29602.1"/>
    <property type="molecule type" value="Genomic_DNA"/>
</dbReference>
<comment type="caution">
    <text evidence="1">The sequence shown here is derived from an EMBL/GenBank/DDBJ whole genome shotgun (WGS) entry which is preliminary data.</text>
</comment>
<sequence length="47" mass="5076">MGMAMAISRCESITNRPAKAGFFVSDAWQAEQALAECLHTDKCASQV</sequence>